<feature type="chain" id="PRO_5018602518" evidence="1">
    <location>
        <begin position="21"/>
        <end position="426"/>
    </location>
</feature>
<gene>
    <name evidence="2" type="ORF">EOD40_16240</name>
</gene>
<feature type="signal peptide" evidence="1">
    <location>
        <begin position="1"/>
        <end position="20"/>
    </location>
</feature>
<protein>
    <submittedName>
        <fullName evidence="2">Uncharacterized protein</fullName>
    </submittedName>
</protein>
<dbReference type="AlphaFoldDB" id="A0A3S2U1U2"/>
<dbReference type="RefSeq" id="WP_128197329.1">
    <property type="nucleotide sequence ID" value="NZ_SACJ01000014.1"/>
</dbReference>
<dbReference type="OrthoDB" id="1342673at2"/>
<keyword evidence="1" id="KW-0732">Signal</keyword>
<accession>A0A3S2U1U2</accession>
<proteinExistence type="predicted"/>
<sequence>MMKTKILFLIILCLPVISQAQLSQNLSKRFPAYIIYKIEDVVSKINLTEDKQIQIGNKLLEKDRLANISLTNGKPASMLKSCYTIDINFLKPILSKDQLESYEYEMNKDNRFLAALKFAKELKLDAAQISEIRKQNFSLGEDSKMSAKETIWVYDDKLFQILSKDQFILLHRIIYKEQSMEDAKNDWDKIIKLKLVANENDKTEFVKILMYHFVKNGFLDKKAERYDKAQRDLWTNKIALEEPFLLIHVNILSDGNYADNKYSSVIKCEKELELTKKQIDTLLFKYSQLERIKFENKEKESTAIVPKAVPSEYDDVTKILTTDQVKKWLLNKNLKEAKRIASRNWEQLQVEGLTTGLDKDKTLTELSVYQLKYLVARERGMIDHTQDVIFFVRDVEKEKPELLKQLDALIAQSKSKNTTAKSVLTW</sequence>
<keyword evidence="3" id="KW-1185">Reference proteome</keyword>
<organism evidence="2 3">
    <name type="scientific">Flavobacterium sufflavum</name>
    <dbReference type="NCBI Taxonomy" id="1921138"/>
    <lineage>
        <taxon>Bacteria</taxon>
        <taxon>Pseudomonadati</taxon>
        <taxon>Bacteroidota</taxon>
        <taxon>Flavobacteriia</taxon>
        <taxon>Flavobacteriales</taxon>
        <taxon>Flavobacteriaceae</taxon>
        <taxon>Flavobacterium</taxon>
    </lineage>
</organism>
<dbReference type="Proteomes" id="UP000285211">
    <property type="component" value="Unassembled WGS sequence"/>
</dbReference>
<evidence type="ECO:0000313" key="2">
    <source>
        <dbReference type="EMBL" id="RVT71969.1"/>
    </source>
</evidence>
<name>A0A3S2U1U2_9FLAO</name>
<reference evidence="2 3" key="1">
    <citation type="submission" date="2019-01" db="EMBL/GenBank/DDBJ databases">
        <authorList>
            <person name="Chen W.-M."/>
        </authorList>
    </citation>
    <scope>NUCLEOTIDE SEQUENCE [LARGE SCALE GENOMIC DNA]</scope>
    <source>
        <strain evidence="2 3">BBQ-12</strain>
    </source>
</reference>
<evidence type="ECO:0000256" key="1">
    <source>
        <dbReference type="SAM" id="SignalP"/>
    </source>
</evidence>
<evidence type="ECO:0000313" key="3">
    <source>
        <dbReference type="Proteomes" id="UP000285211"/>
    </source>
</evidence>
<comment type="caution">
    <text evidence="2">The sequence shown here is derived from an EMBL/GenBank/DDBJ whole genome shotgun (WGS) entry which is preliminary data.</text>
</comment>
<dbReference type="EMBL" id="SACJ01000014">
    <property type="protein sequence ID" value="RVT71969.1"/>
    <property type="molecule type" value="Genomic_DNA"/>
</dbReference>